<dbReference type="GO" id="GO:0003677">
    <property type="term" value="F:DNA binding"/>
    <property type="evidence" value="ECO:0007669"/>
    <property type="project" value="InterPro"/>
</dbReference>
<evidence type="ECO:0000313" key="4">
    <source>
        <dbReference type="Proteomes" id="UP000886814"/>
    </source>
</evidence>
<organism evidence="3 4">
    <name type="scientific">Candidatus Blautia stercorigallinarum</name>
    <dbReference type="NCBI Taxonomy" id="2838501"/>
    <lineage>
        <taxon>Bacteria</taxon>
        <taxon>Bacillati</taxon>
        <taxon>Bacillota</taxon>
        <taxon>Clostridia</taxon>
        <taxon>Lachnospirales</taxon>
        <taxon>Lachnospiraceae</taxon>
        <taxon>Blautia</taxon>
    </lineage>
</organism>
<accession>A0A9D1TGL8</accession>
<proteinExistence type="predicted"/>
<dbReference type="NCBIfam" id="TIGR00573">
    <property type="entry name" value="dnaq"/>
    <property type="match status" value="1"/>
</dbReference>
<dbReference type="InterPro" id="IPR006054">
    <property type="entry name" value="DnaQ"/>
</dbReference>
<protein>
    <submittedName>
        <fullName evidence="3">3'-5' exoribonuclease</fullName>
    </submittedName>
</protein>
<dbReference type="InterPro" id="IPR012337">
    <property type="entry name" value="RNaseH-like_sf"/>
</dbReference>
<dbReference type="GO" id="GO:0003887">
    <property type="term" value="F:DNA-directed DNA polymerase activity"/>
    <property type="evidence" value="ECO:0007669"/>
    <property type="project" value="InterPro"/>
</dbReference>
<dbReference type="GO" id="GO:0045004">
    <property type="term" value="P:DNA replication proofreading"/>
    <property type="evidence" value="ECO:0007669"/>
    <property type="project" value="TreeGrafter"/>
</dbReference>
<keyword evidence="1" id="KW-0540">Nuclease</keyword>
<dbReference type="Pfam" id="PF00929">
    <property type="entry name" value="RNase_T"/>
    <property type="match status" value="1"/>
</dbReference>
<comment type="caution">
    <text evidence="3">The sequence shown here is derived from an EMBL/GenBank/DDBJ whole genome shotgun (WGS) entry which is preliminary data.</text>
</comment>
<reference evidence="3" key="2">
    <citation type="submission" date="2021-04" db="EMBL/GenBank/DDBJ databases">
        <authorList>
            <person name="Gilroy R."/>
        </authorList>
    </citation>
    <scope>NUCLEOTIDE SEQUENCE</scope>
    <source>
        <strain evidence="3">CHK195-9823</strain>
    </source>
</reference>
<reference evidence="3" key="1">
    <citation type="journal article" date="2021" name="PeerJ">
        <title>Extensive microbial diversity within the chicken gut microbiome revealed by metagenomics and culture.</title>
        <authorList>
            <person name="Gilroy R."/>
            <person name="Ravi A."/>
            <person name="Getino M."/>
            <person name="Pursley I."/>
            <person name="Horton D.L."/>
            <person name="Alikhan N.F."/>
            <person name="Baker D."/>
            <person name="Gharbi K."/>
            <person name="Hall N."/>
            <person name="Watson M."/>
            <person name="Adriaenssens E.M."/>
            <person name="Foster-Nyarko E."/>
            <person name="Jarju S."/>
            <person name="Secka A."/>
            <person name="Antonio M."/>
            <person name="Oren A."/>
            <person name="Chaudhuri R.R."/>
            <person name="La Ragione R."/>
            <person name="Hildebrand F."/>
            <person name="Pallen M.J."/>
        </authorList>
    </citation>
    <scope>NUCLEOTIDE SEQUENCE</scope>
    <source>
        <strain evidence="3">CHK195-9823</strain>
    </source>
</reference>
<dbReference type="PANTHER" id="PTHR30231">
    <property type="entry name" value="DNA POLYMERASE III SUBUNIT EPSILON"/>
    <property type="match status" value="1"/>
</dbReference>
<dbReference type="EMBL" id="DXIQ01000097">
    <property type="protein sequence ID" value="HIV40079.1"/>
    <property type="molecule type" value="Genomic_DNA"/>
</dbReference>
<dbReference type="PANTHER" id="PTHR30231:SF41">
    <property type="entry name" value="DNA POLYMERASE III SUBUNIT EPSILON"/>
    <property type="match status" value="1"/>
</dbReference>
<evidence type="ECO:0000259" key="2">
    <source>
        <dbReference type="SMART" id="SM00479"/>
    </source>
</evidence>
<dbReference type="GO" id="GO:0005829">
    <property type="term" value="C:cytosol"/>
    <property type="evidence" value="ECO:0007669"/>
    <property type="project" value="TreeGrafter"/>
</dbReference>
<name>A0A9D1TGL8_9FIRM</name>
<dbReference type="SMART" id="SM00479">
    <property type="entry name" value="EXOIII"/>
    <property type="match status" value="1"/>
</dbReference>
<dbReference type="FunFam" id="3.30.420.10:FF:000045">
    <property type="entry name" value="3'-5' exonuclease DinG"/>
    <property type="match status" value="1"/>
</dbReference>
<keyword evidence="1" id="KW-0269">Exonuclease</keyword>
<sequence>MREYVSLDLETTGLEPKKDRIIEIGAAKIRDGEVQETYSLLVDPRIKIPERITDLTGINDQMVEGQPFVEEAVKGLLEFCEELPLLGHNLMFDYSFVKHSAVNMGMPFEKQGMDTLKIARVLLPDLESRSLQSLRQYYQIPQQEAHRALEDALTTFRLYERLRTEFVEKSPELFEPKTLIYKVKRQSPITPAQKRYLQDLVKYHRINLDVEPESLTKNEASRLIDRILGTYGKIVR</sequence>
<dbReference type="Gene3D" id="3.30.420.10">
    <property type="entry name" value="Ribonuclease H-like superfamily/Ribonuclease H"/>
    <property type="match status" value="1"/>
</dbReference>
<dbReference type="Proteomes" id="UP000886814">
    <property type="component" value="Unassembled WGS sequence"/>
</dbReference>
<keyword evidence="1" id="KW-0378">Hydrolase</keyword>
<dbReference type="InterPro" id="IPR036397">
    <property type="entry name" value="RNaseH_sf"/>
</dbReference>
<evidence type="ECO:0000313" key="3">
    <source>
        <dbReference type="EMBL" id="HIV40079.1"/>
    </source>
</evidence>
<feature type="domain" description="Exonuclease" evidence="2">
    <location>
        <begin position="3"/>
        <end position="168"/>
    </location>
</feature>
<evidence type="ECO:0000256" key="1">
    <source>
        <dbReference type="ARBA" id="ARBA00022839"/>
    </source>
</evidence>
<dbReference type="InterPro" id="IPR013520">
    <property type="entry name" value="Ribonucl_H"/>
</dbReference>
<dbReference type="GO" id="GO:0008408">
    <property type="term" value="F:3'-5' exonuclease activity"/>
    <property type="evidence" value="ECO:0007669"/>
    <property type="project" value="TreeGrafter"/>
</dbReference>
<gene>
    <name evidence="3" type="ORF">H9747_13975</name>
</gene>
<dbReference type="CDD" id="cd06127">
    <property type="entry name" value="DEDDh"/>
    <property type="match status" value="1"/>
</dbReference>
<dbReference type="AlphaFoldDB" id="A0A9D1TGL8"/>
<dbReference type="SUPFAM" id="SSF53098">
    <property type="entry name" value="Ribonuclease H-like"/>
    <property type="match status" value="1"/>
</dbReference>